<sequence>MTGNPKASGRRRTTALLGLFAAILVVSIIAYPDQAFSASLQGLTVWWKYVFPALLPFLILSELLLGYGVVHALGTLLDPLMRNLLRIPGSGGWALALGATIGHPAGARAAAALRKQGLLTRTEAERLLAVSHLSSPVFIVTIVGVGFLHSARLGALLAAVHTVAALAVGLTIRLLSVRSQERETYVPGHPGQPPSGTLPAEPLTKRIITAMQDAHTKDGRAFGKLLGDAVSSSVQTLMMVGGYMIIFSVLVQIIEISRLTSIIQHAALLVTGSTSYGEAVRSAVTGLLEIHLGTYAFGAKSGLSGAFAAAAVAAVLGWGGISSHLQVRSITNDTDLGYMPFVAARLLHAAYSFVLTLAVWEPVSGWLGSAPSFAAGQPPSGTAAAYPQPVIALALLTAVILLMLLLSLGFHRNGAHRSRVKS</sequence>
<proteinExistence type="predicted"/>
<feature type="transmembrane region" description="Helical" evidence="1">
    <location>
        <begin position="127"/>
        <end position="148"/>
    </location>
</feature>
<evidence type="ECO:0000313" key="3">
    <source>
        <dbReference type="EMBL" id="MFC0214294.1"/>
    </source>
</evidence>
<keyword evidence="4" id="KW-1185">Reference proteome</keyword>
<dbReference type="InterPro" id="IPR011642">
    <property type="entry name" value="Gate_dom"/>
</dbReference>
<protein>
    <submittedName>
        <fullName evidence="3">Nucleoside recognition domain-containing protein</fullName>
    </submittedName>
</protein>
<feature type="transmembrane region" description="Helical" evidence="1">
    <location>
        <begin position="53"/>
        <end position="77"/>
    </location>
</feature>
<keyword evidence="1" id="KW-1133">Transmembrane helix</keyword>
<feature type="transmembrane region" description="Helical" evidence="1">
    <location>
        <begin position="154"/>
        <end position="175"/>
    </location>
</feature>
<feature type="transmembrane region" description="Helical" evidence="1">
    <location>
        <begin position="234"/>
        <end position="254"/>
    </location>
</feature>
<dbReference type="Proteomes" id="UP001589776">
    <property type="component" value="Unassembled WGS sequence"/>
</dbReference>
<evidence type="ECO:0000259" key="2">
    <source>
        <dbReference type="Pfam" id="PF07670"/>
    </source>
</evidence>
<feature type="transmembrane region" description="Helical" evidence="1">
    <location>
        <begin position="390"/>
        <end position="410"/>
    </location>
</feature>
<accession>A0ABV6DNR7</accession>
<evidence type="ECO:0000313" key="4">
    <source>
        <dbReference type="Proteomes" id="UP001589776"/>
    </source>
</evidence>
<comment type="caution">
    <text evidence="3">The sequence shown here is derived from an EMBL/GenBank/DDBJ whole genome shotgun (WGS) entry which is preliminary data.</text>
</comment>
<name>A0ABV6DNR7_9BACL</name>
<feature type="domain" description="Nucleoside transporter/FeoB GTPase Gate" evidence="2">
    <location>
        <begin position="48"/>
        <end position="148"/>
    </location>
</feature>
<gene>
    <name evidence="3" type="ORF">ACFFK0_17835</name>
</gene>
<feature type="transmembrane region" description="Helical" evidence="1">
    <location>
        <begin position="302"/>
        <end position="321"/>
    </location>
</feature>
<dbReference type="Pfam" id="PF07670">
    <property type="entry name" value="Gate"/>
    <property type="match status" value="1"/>
</dbReference>
<reference evidence="3 4" key="1">
    <citation type="submission" date="2024-09" db="EMBL/GenBank/DDBJ databases">
        <authorList>
            <person name="Sun Q."/>
            <person name="Mori K."/>
        </authorList>
    </citation>
    <scope>NUCLEOTIDE SEQUENCE [LARGE SCALE GENOMIC DNA]</scope>
    <source>
        <strain evidence="3 4">CCM 7759</strain>
    </source>
</reference>
<feature type="transmembrane region" description="Helical" evidence="1">
    <location>
        <begin position="342"/>
        <end position="360"/>
    </location>
</feature>
<evidence type="ECO:0000256" key="1">
    <source>
        <dbReference type="SAM" id="Phobius"/>
    </source>
</evidence>
<keyword evidence="1" id="KW-0472">Membrane</keyword>
<keyword evidence="1" id="KW-0812">Transmembrane</keyword>
<organism evidence="3 4">
    <name type="scientific">Paenibacillus chartarius</name>
    <dbReference type="NCBI Taxonomy" id="747481"/>
    <lineage>
        <taxon>Bacteria</taxon>
        <taxon>Bacillati</taxon>
        <taxon>Bacillota</taxon>
        <taxon>Bacilli</taxon>
        <taxon>Bacillales</taxon>
        <taxon>Paenibacillaceae</taxon>
        <taxon>Paenibacillus</taxon>
    </lineage>
</organism>
<dbReference type="EMBL" id="JBHLWN010000071">
    <property type="protein sequence ID" value="MFC0214294.1"/>
    <property type="molecule type" value="Genomic_DNA"/>
</dbReference>
<dbReference type="RefSeq" id="WP_377471652.1">
    <property type="nucleotide sequence ID" value="NZ_JBHLWN010000071.1"/>
</dbReference>